<sequence>MRLTRTVGPAAAPVTVEEAKAHCRVDFDHEDDLFAAWIDTAVDLLDGPTGMLGRAIVRQEWLLELTAWPGAIVLPVEPVLSVAVAYLDQDGAEQDVDVGMTWLQRAPGMAAELHFASGFTQPALSASDPYPVRITMVCGFGDAADVPPAIKMAMKMMVEHWHEHRGVVVTVAVSEIPMSAQALLGRWRRVL</sequence>
<accession>A0ABQ3F804</accession>
<dbReference type="InterPro" id="IPR011738">
    <property type="entry name" value="Phage_CHP"/>
</dbReference>
<name>A0ABQ3F804_9RHOB</name>
<gene>
    <name evidence="1" type="ORF">GCM10007291_07260</name>
</gene>
<evidence type="ECO:0000313" key="2">
    <source>
        <dbReference type="Proteomes" id="UP000658305"/>
    </source>
</evidence>
<evidence type="ECO:0008006" key="3">
    <source>
        <dbReference type="Google" id="ProtNLM"/>
    </source>
</evidence>
<dbReference type="InterPro" id="IPR006450">
    <property type="entry name" value="Phage_HK97_gp6-like"/>
</dbReference>
<dbReference type="EMBL" id="BMYI01000001">
    <property type="protein sequence ID" value="GHC12544.1"/>
    <property type="molecule type" value="Genomic_DNA"/>
</dbReference>
<dbReference type="InterPro" id="IPR021146">
    <property type="entry name" value="Phage_gp6-like_head-tail"/>
</dbReference>
<dbReference type="RefSeq" id="WP_189380193.1">
    <property type="nucleotide sequence ID" value="NZ_BMYI01000001.1"/>
</dbReference>
<dbReference type="CDD" id="cd08054">
    <property type="entry name" value="gp6"/>
    <property type="match status" value="1"/>
</dbReference>
<proteinExistence type="predicted"/>
<dbReference type="Pfam" id="PF05135">
    <property type="entry name" value="Phage_connect_1"/>
    <property type="match status" value="1"/>
</dbReference>
<dbReference type="Gene3D" id="1.10.3230.30">
    <property type="entry name" value="Phage gp6-like head-tail connector protein"/>
    <property type="match status" value="1"/>
</dbReference>
<dbReference type="NCBIfam" id="TIGR01560">
    <property type="entry name" value="put_DNA_pack"/>
    <property type="match status" value="1"/>
</dbReference>
<organism evidence="1 2">
    <name type="scientific">Gemmobacter nanjingensis</name>
    <dbReference type="NCBI Taxonomy" id="488454"/>
    <lineage>
        <taxon>Bacteria</taxon>
        <taxon>Pseudomonadati</taxon>
        <taxon>Pseudomonadota</taxon>
        <taxon>Alphaproteobacteria</taxon>
        <taxon>Rhodobacterales</taxon>
        <taxon>Paracoccaceae</taxon>
        <taxon>Gemmobacter</taxon>
    </lineage>
</organism>
<evidence type="ECO:0000313" key="1">
    <source>
        <dbReference type="EMBL" id="GHC12544.1"/>
    </source>
</evidence>
<reference evidence="2" key="1">
    <citation type="journal article" date="2019" name="Int. J. Syst. Evol. Microbiol.">
        <title>The Global Catalogue of Microorganisms (GCM) 10K type strain sequencing project: providing services to taxonomists for standard genome sequencing and annotation.</title>
        <authorList>
            <consortium name="The Broad Institute Genomics Platform"/>
            <consortium name="The Broad Institute Genome Sequencing Center for Infectious Disease"/>
            <person name="Wu L."/>
            <person name="Ma J."/>
        </authorList>
    </citation>
    <scope>NUCLEOTIDE SEQUENCE [LARGE SCALE GENOMIC DNA]</scope>
    <source>
        <strain evidence="2">KCTC 23298</strain>
    </source>
</reference>
<protein>
    <recommendedName>
        <fullName evidence="3">PhiE125 gp8 family phage protein</fullName>
    </recommendedName>
</protein>
<dbReference type="NCBIfam" id="TIGR02215">
    <property type="entry name" value="phage_chp_gp8"/>
    <property type="match status" value="1"/>
</dbReference>
<comment type="caution">
    <text evidence="1">The sequence shown here is derived from an EMBL/GenBank/DDBJ whole genome shotgun (WGS) entry which is preliminary data.</text>
</comment>
<keyword evidence="2" id="KW-1185">Reference proteome</keyword>
<dbReference type="Proteomes" id="UP000658305">
    <property type="component" value="Unassembled WGS sequence"/>
</dbReference>